<dbReference type="AlphaFoldDB" id="A0A841Z2D3"/>
<evidence type="ECO:0000313" key="2">
    <source>
        <dbReference type="Proteomes" id="UP000564536"/>
    </source>
</evidence>
<organism evidence="1 2">
    <name type="scientific">Listeria weihenstephanensis</name>
    <dbReference type="NCBI Taxonomy" id="1006155"/>
    <lineage>
        <taxon>Bacteria</taxon>
        <taxon>Bacillati</taxon>
        <taxon>Bacillota</taxon>
        <taxon>Bacilli</taxon>
        <taxon>Bacillales</taxon>
        <taxon>Listeriaceae</taxon>
        <taxon>Listeria</taxon>
    </lineage>
</organism>
<name>A0A841Z2D3_9LIST</name>
<dbReference type="Proteomes" id="UP000564536">
    <property type="component" value="Unassembled WGS sequence"/>
</dbReference>
<evidence type="ECO:0008006" key="3">
    <source>
        <dbReference type="Google" id="ProtNLM"/>
    </source>
</evidence>
<dbReference type="EMBL" id="JAARRL010000002">
    <property type="protein sequence ID" value="MBC1499375.1"/>
    <property type="molecule type" value="Genomic_DNA"/>
</dbReference>
<proteinExistence type="predicted"/>
<evidence type="ECO:0000313" key="1">
    <source>
        <dbReference type="EMBL" id="MBC1499375.1"/>
    </source>
</evidence>
<gene>
    <name evidence="1" type="ORF">HB943_02080</name>
</gene>
<reference evidence="1 2" key="1">
    <citation type="submission" date="2020-03" db="EMBL/GenBank/DDBJ databases">
        <title>Soil Listeria distribution.</title>
        <authorList>
            <person name="Liao J."/>
            <person name="Wiedmann M."/>
        </authorList>
    </citation>
    <scope>NUCLEOTIDE SEQUENCE [LARGE SCALE GENOMIC DNA]</scope>
    <source>
        <strain evidence="1 2">FSL L7-1523</strain>
    </source>
</reference>
<dbReference type="RefSeq" id="WP_185424285.1">
    <property type="nucleotide sequence ID" value="NZ_JAARRL010000002.1"/>
</dbReference>
<protein>
    <recommendedName>
        <fullName evidence="3">DPH-type MB domain-containing protein</fullName>
    </recommendedName>
</protein>
<accession>A0A841Z2D3</accession>
<sequence length="62" mass="6942">MLVVVDYTIIQKPDRVTLECPYCGEEIEMPVSEFKDVFEATGDTIECPECKGGIELGGWELD</sequence>
<comment type="caution">
    <text evidence="1">The sequence shown here is derived from an EMBL/GenBank/DDBJ whole genome shotgun (WGS) entry which is preliminary data.</text>
</comment>